<comment type="similarity">
    <text evidence="1">Belongs to the peptidase S33 family.</text>
</comment>
<keyword evidence="2" id="KW-0378">Hydrolase</keyword>
<proteinExistence type="inferred from homology"/>
<dbReference type="InterPro" id="IPR000073">
    <property type="entry name" value="AB_hydrolase_1"/>
</dbReference>
<feature type="domain" description="AB hydrolase-1" evidence="3">
    <location>
        <begin position="87"/>
        <end position="360"/>
    </location>
</feature>
<organism evidence="4 5">
    <name type="scientific">Nitzschia inconspicua</name>
    <dbReference type="NCBI Taxonomy" id="303405"/>
    <lineage>
        <taxon>Eukaryota</taxon>
        <taxon>Sar</taxon>
        <taxon>Stramenopiles</taxon>
        <taxon>Ochrophyta</taxon>
        <taxon>Bacillariophyta</taxon>
        <taxon>Bacillariophyceae</taxon>
        <taxon>Bacillariophycidae</taxon>
        <taxon>Bacillariales</taxon>
        <taxon>Bacillariaceae</taxon>
        <taxon>Nitzschia</taxon>
    </lineage>
</organism>
<name>A0A9K3KW50_9STRA</name>
<evidence type="ECO:0000259" key="3">
    <source>
        <dbReference type="Pfam" id="PF12697"/>
    </source>
</evidence>
<evidence type="ECO:0000313" key="5">
    <source>
        <dbReference type="Proteomes" id="UP000693970"/>
    </source>
</evidence>
<evidence type="ECO:0000256" key="1">
    <source>
        <dbReference type="ARBA" id="ARBA00010088"/>
    </source>
</evidence>
<protein>
    <submittedName>
        <fullName evidence="4">Acyl-CoA esterase</fullName>
    </submittedName>
</protein>
<reference evidence="4" key="1">
    <citation type="journal article" date="2021" name="Sci. Rep.">
        <title>Diploid genomic architecture of Nitzschia inconspicua, an elite biomass production diatom.</title>
        <authorList>
            <person name="Oliver A."/>
            <person name="Podell S."/>
            <person name="Pinowska A."/>
            <person name="Traller J.C."/>
            <person name="Smith S.R."/>
            <person name="McClure R."/>
            <person name="Beliaev A."/>
            <person name="Bohutskyi P."/>
            <person name="Hill E.A."/>
            <person name="Rabines A."/>
            <person name="Zheng H."/>
            <person name="Allen L.Z."/>
            <person name="Kuo A."/>
            <person name="Grigoriev I.V."/>
            <person name="Allen A.E."/>
            <person name="Hazlebeck D."/>
            <person name="Allen E.E."/>
        </authorList>
    </citation>
    <scope>NUCLEOTIDE SEQUENCE</scope>
    <source>
        <strain evidence="4">Hildebrandi</strain>
    </source>
</reference>
<dbReference type="EMBL" id="JAGRRH010000018">
    <property type="protein sequence ID" value="KAG7350557.1"/>
    <property type="molecule type" value="Genomic_DNA"/>
</dbReference>
<dbReference type="Pfam" id="PF12697">
    <property type="entry name" value="Abhydrolase_6"/>
    <property type="match status" value="1"/>
</dbReference>
<keyword evidence="5" id="KW-1185">Reference proteome</keyword>
<dbReference type="AlphaFoldDB" id="A0A9K3KW50"/>
<comment type="caution">
    <text evidence="4">The sequence shown here is derived from an EMBL/GenBank/DDBJ whole genome shotgun (WGS) entry which is preliminary data.</text>
</comment>
<gene>
    <name evidence="4" type="ORF">IV203_009917</name>
</gene>
<dbReference type="PANTHER" id="PTHR43248:SF3">
    <property type="entry name" value="AB HYDROLASE-1 DOMAIN-CONTAINING PROTEIN"/>
    <property type="match status" value="1"/>
</dbReference>
<sequence>MILKDRLPIPVSSLRTKTRRKYFPPLKALNQISWMNAASHLFLRSFSTRSPFEPMKLHVEWLEAQKRNQSDSSGEDDDDDDTDRYTILFLHGLLGNGRNLKTFARTVVKQRDPFCHGGILMDLPGHGKSYDLAKTDQYFATGAAAVQQKRSYTFQQCVQDVDYTLRELHQQQLAAPAAVVVGHSWGGRLALEYAAASSTNGTPLKALWLLDTVPGQTHESVDRVIAAISNIVEEGLDTNRKDLVEKLTGKHGLELGLAQWLASSYNPETKDFGFDLDLVQNLKPEFANQDFLGLLRVILERNDKDSTPSKSTQVHLVRGGKNSAWSVKTLAELEKLSQQFPNMFHLHVLPTAGHWVHVDDLPGLVALFEKHS</sequence>
<evidence type="ECO:0000313" key="4">
    <source>
        <dbReference type="EMBL" id="KAG7350557.1"/>
    </source>
</evidence>
<dbReference type="Proteomes" id="UP000693970">
    <property type="component" value="Unassembled WGS sequence"/>
</dbReference>
<reference evidence="4" key="2">
    <citation type="submission" date="2021-04" db="EMBL/GenBank/DDBJ databases">
        <authorList>
            <person name="Podell S."/>
        </authorList>
    </citation>
    <scope>NUCLEOTIDE SEQUENCE</scope>
    <source>
        <strain evidence="4">Hildebrandi</strain>
    </source>
</reference>
<evidence type="ECO:0000256" key="2">
    <source>
        <dbReference type="ARBA" id="ARBA00022801"/>
    </source>
</evidence>
<accession>A0A9K3KW50</accession>
<dbReference type="GO" id="GO:0016787">
    <property type="term" value="F:hydrolase activity"/>
    <property type="evidence" value="ECO:0007669"/>
    <property type="project" value="UniProtKB-KW"/>
</dbReference>
<dbReference type="InterPro" id="IPR051601">
    <property type="entry name" value="Serine_prot/Carboxylest_S33"/>
</dbReference>
<dbReference type="OrthoDB" id="8119704at2759"/>
<dbReference type="PANTHER" id="PTHR43248">
    <property type="entry name" value="2-SUCCINYL-6-HYDROXY-2,4-CYCLOHEXADIENE-1-CARBOXYLATE SYNTHASE"/>
    <property type="match status" value="1"/>
</dbReference>